<dbReference type="InterPro" id="IPR027417">
    <property type="entry name" value="P-loop_NTPase"/>
</dbReference>
<evidence type="ECO:0000256" key="4">
    <source>
        <dbReference type="ARBA" id="ARBA00022840"/>
    </source>
</evidence>
<proteinExistence type="inferred from homology"/>
<dbReference type="Gene3D" id="3.40.50.300">
    <property type="entry name" value="P-loop containing nucleotide triphosphate hydrolases"/>
    <property type="match status" value="1"/>
</dbReference>
<comment type="similarity">
    <text evidence="1">Belongs to the ABC transporter superfamily.</text>
</comment>
<dbReference type="EMBL" id="CP017146">
    <property type="protein sequence ID" value="QHO71106.1"/>
    <property type="molecule type" value="Genomic_DNA"/>
</dbReference>
<dbReference type="SMART" id="SM00382">
    <property type="entry name" value="AAA"/>
    <property type="match status" value="1"/>
</dbReference>
<protein>
    <submittedName>
        <fullName evidence="6">Peptide ABC transporter ATP-binding protein</fullName>
    </submittedName>
</protein>
<keyword evidence="4 6" id="KW-0067">ATP-binding</keyword>
<dbReference type="Proteomes" id="UP000464507">
    <property type="component" value="Chromosome"/>
</dbReference>
<dbReference type="InterPro" id="IPR050319">
    <property type="entry name" value="ABC_transp_ATP-bind"/>
</dbReference>
<keyword evidence="2" id="KW-0813">Transport</keyword>
<evidence type="ECO:0000313" key="7">
    <source>
        <dbReference type="Proteomes" id="UP000464507"/>
    </source>
</evidence>
<sequence>MTADDLSIEYRSATASSRHVAVNGVTLQLRAGQVLGIIGESGSGKSTLAMALAGLADVRPVDEGAPQICGGSLTVLGTPMRRLGKKARRVLTLRVGYLPQDAAQRLNPGLTVAENVAEPIFLRDRRFDQNEAGKLVATLIDAVHLPLSALGLMTYELSSGQLQRVALARSLILDPELLVADEPIRGVDILVRHHVLNVIPELQAARGFSAVVVSSDLSVVQDVAQRIAVLQDGVIIGLGTLDELVTAPEHPYLKGLSRALASERQPREDEAR</sequence>
<evidence type="ECO:0000256" key="2">
    <source>
        <dbReference type="ARBA" id="ARBA00022448"/>
    </source>
</evidence>
<evidence type="ECO:0000256" key="1">
    <source>
        <dbReference type="ARBA" id="ARBA00005417"/>
    </source>
</evidence>
<evidence type="ECO:0000259" key="5">
    <source>
        <dbReference type="PROSITE" id="PS50893"/>
    </source>
</evidence>
<dbReference type="Pfam" id="PF00005">
    <property type="entry name" value="ABC_tran"/>
    <property type="match status" value="1"/>
</dbReference>
<dbReference type="PANTHER" id="PTHR43776">
    <property type="entry name" value="TRANSPORT ATP-BINDING PROTEIN"/>
    <property type="match status" value="1"/>
</dbReference>
<reference evidence="6 7" key="1">
    <citation type="submission" date="2016-09" db="EMBL/GenBank/DDBJ databases">
        <title>Complete genome sequence of microbes from the polar regions.</title>
        <authorList>
            <person name="Liao L."/>
            <person name="Chen B."/>
        </authorList>
    </citation>
    <scope>NUCLEOTIDE SEQUENCE [LARGE SCALE GENOMIC DNA]</scope>
    <source>
        <strain evidence="6 7">ZS314</strain>
    </source>
</reference>
<feature type="domain" description="ABC transporter" evidence="5">
    <location>
        <begin position="1"/>
        <end position="257"/>
    </location>
</feature>
<gene>
    <name evidence="6" type="ORF">BHD05_09490</name>
</gene>
<accession>A0A7L5ALZ9</accession>
<dbReference type="PROSITE" id="PS50893">
    <property type="entry name" value="ABC_TRANSPORTER_2"/>
    <property type="match status" value="1"/>
</dbReference>
<keyword evidence="3" id="KW-0547">Nucleotide-binding</keyword>
<dbReference type="PANTHER" id="PTHR43776:SF7">
    <property type="entry name" value="D,D-DIPEPTIDE TRANSPORT ATP-BINDING PROTEIN DDPF-RELATED"/>
    <property type="match status" value="1"/>
</dbReference>
<dbReference type="GO" id="GO:0005524">
    <property type="term" value="F:ATP binding"/>
    <property type="evidence" value="ECO:0007669"/>
    <property type="project" value="UniProtKB-KW"/>
</dbReference>
<dbReference type="InterPro" id="IPR003593">
    <property type="entry name" value="AAA+_ATPase"/>
</dbReference>
<dbReference type="SUPFAM" id="SSF52540">
    <property type="entry name" value="P-loop containing nucleoside triphosphate hydrolases"/>
    <property type="match status" value="1"/>
</dbReference>
<evidence type="ECO:0000256" key="3">
    <source>
        <dbReference type="ARBA" id="ARBA00022741"/>
    </source>
</evidence>
<evidence type="ECO:0000313" key="6">
    <source>
        <dbReference type="EMBL" id="QHO71106.1"/>
    </source>
</evidence>
<name>A0A7L5ALZ9_9MICO</name>
<dbReference type="KEGG" id="mant:BHD05_09490"/>
<organism evidence="6 7">
    <name type="scientific">Marisediminicola antarctica</name>
    <dbReference type="NCBI Taxonomy" id="674079"/>
    <lineage>
        <taxon>Bacteria</taxon>
        <taxon>Bacillati</taxon>
        <taxon>Actinomycetota</taxon>
        <taxon>Actinomycetes</taxon>
        <taxon>Micrococcales</taxon>
        <taxon>Microbacteriaceae</taxon>
        <taxon>Marisediminicola</taxon>
    </lineage>
</organism>
<keyword evidence="7" id="KW-1185">Reference proteome</keyword>
<dbReference type="GO" id="GO:0055085">
    <property type="term" value="P:transmembrane transport"/>
    <property type="evidence" value="ECO:0007669"/>
    <property type="project" value="UniProtKB-ARBA"/>
</dbReference>
<dbReference type="InterPro" id="IPR017871">
    <property type="entry name" value="ABC_transporter-like_CS"/>
</dbReference>
<dbReference type="AlphaFoldDB" id="A0A7L5ALZ9"/>
<dbReference type="PROSITE" id="PS00211">
    <property type="entry name" value="ABC_TRANSPORTER_1"/>
    <property type="match status" value="1"/>
</dbReference>
<dbReference type="GO" id="GO:0016887">
    <property type="term" value="F:ATP hydrolysis activity"/>
    <property type="evidence" value="ECO:0007669"/>
    <property type="project" value="InterPro"/>
</dbReference>
<dbReference type="InterPro" id="IPR003439">
    <property type="entry name" value="ABC_transporter-like_ATP-bd"/>
</dbReference>